<comment type="caution">
    <text evidence="2">The sequence shown here is derived from an EMBL/GenBank/DDBJ whole genome shotgun (WGS) entry which is preliminary data.</text>
</comment>
<dbReference type="GO" id="GO:0032259">
    <property type="term" value="P:methylation"/>
    <property type="evidence" value="ECO:0007669"/>
    <property type="project" value="UniProtKB-KW"/>
</dbReference>
<name>A0ABU7T9P9_9HYPH</name>
<dbReference type="EMBL" id="MLBY01000004">
    <property type="protein sequence ID" value="MEE7457049.1"/>
    <property type="molecule type" value="Genomic_DNA"/>
</dbReference>
<evidence type="ECO:0000313" key="2">
    <source>
        <dbReference type="EMBL" id="MEE7457049.1"/>
    </source>
</evidence>
<dbReference type="Proteomes" id="UP001349262">
    <property type="component" value="Unassembled WGS sequence"/>
</dbReference>
<feature type="domain" description="Methyltransferase type 11" evidence="1">
    <location>
        <begin position="74"/>
        <end position="128"/>
    </location>
</feature>
<dbReference type="CDD" id="cd02440">
    <property type="entry name" value="AdoMet_MTases"/>
    <property type="match status" value="1"/>
</dbReference>
<evidence type="ECO:0000313" key="3">
    <source>
        <dbReference type="Proteomes" id="UP001349262"/>
    </source>
</evidence>
<protein>
    <submittedName>
        <fullName evidence="2">Methyltransferase type 11</fullName>
    </submittedName>
</protein>
<dbReference type="Pfam" id="PF08241">
    <property type="entry name" value="Methyltransf_11"/>
    <property type="match status" value="1"/>
</dbReference>
<proteinExistence type="predicted"/>
<keyword evidence="2" id="KW-0808">Transferase</keyword>
<keyword evidence="2" id="KW-0489">Methyltransferase</keyword>
<keyword evidence="3" id="KW-1185">Reference proteome</keyword>
<dbReference type="InterPro" id="IPR029063">
    <property type="entry name" value="SAM-dependent_MTases_sf"/>
</dbReference>
<sequence length="213" mass="25125">MSLEFMRIHTFYAMLKPFSARMRRKRMNHFFEAMNISTDKKIIDLGGHQKIWNAADLPLQITILNLPGAVNTSEHAQHRFVFVEGDACDVRGFDDNTFDVVFSNSVIEHVGSAHDRAKFAREVRRLGKSYWVQTPSKFFPIEAHNGMPFWWFYPSWIRKRFIDRWRRNLPAWTEMVEGTDIVSYSELRDLFPEAKIFVEKFYGIPKSYVAIHV</sequence>
<accession>A0ABU7T9P9</accession>
<dbReference type="Gene3D" id="3.40.50.150">
    <property type="entry name" value="Vaccinia Virus protein VP39"/>
    <property type="match status" value="1"/>
</dbReference>
<evidence type="ECO:0000259" key="1">
    <source>
        <dbReference type="Pfam" id="PF08241"/>
    </source>
</evidence>
<dbReference type="GO" id="GO:0016787">
    <property type="term" value="F:hydrolase activity"/>
    <property type="evidence" value="ECO:0007669"/>
    <property type="project" value="UniProtKB-KW"/>
</dbReference>
<gene>
    <name evidence="2" type="ORF">MRSR164_09740</name>
</gene>
<keyword evidence="2" id="KW-0378">Hydrolase</keyword>
<dbReference type="SUPFAM" id="SSF53335">
    <property type="entry name" value="S-adenosyl-L-methionine-dependent methyltransferases"/>
    <property type="match status" value="1"/>
</dbReference>
<organism evidence="2 3">
    <name type="scientific">Methylobacterium radiotolerans</name>
    <dbReference type="NCBI Taxonomy" id="31998"/>
    <lineage>
        <taxon>Bacteria</taxon>
        <taxon>Pseudomonadati</taxon>
        <taxon>Pseudomonadota</taxon>
        <taxon>Alphaproteobacteria</taxon>
        <taxon>Hyphomicrobiales</taxon>
        <taxon>Methylobacteriaceae</taxon>
        <taxon>Methylobacterium</taxon>
    </lineage>
</organism>
<reference evidence="2 3" key="1">
    <citation type="journal article" date="2012" name="Genet. Mol. Biol.">
        <title>Analysis of 16S rRNA and mxaF genes revealing insights into Methylobacterium niche-specific plant association.</title>
        <authorList>
            <person name="Dourado M.N."/>
            <person name="Andreote F.D."/>
            <person name="Dini-Andreote F."/>
            <person name="Conti R."/>
            <person name="Araujo J.M."/>
            <person name="Araujo W.L."/>
        </authorList>
    </citation>
    <scope>NUCLEOTIDE SEQUENCE [LARGE SCALE GENOMIC DNA]</scope>
    <source>
        <strain evidence="2 3">SR1.6/4</strain>
    </source>
</reference>
<dbReference type="InterPro" id="IPR013216">
    <property type="entry name" value="Methyltransf_11"/>
</dbReference>
<dbReference type="GO" id="GO:0008168">
    <property type="term" value="F:methyltransferase activity"/>
    <property type="evidence" value="ECO:0007669"/>
    <property type="project" value="UniProtKB-KW"/>
</dbReference>